<evidence type="ECO:0000256" key="1">
    <source>
        <dbReference type="SAM" id="Phobius"/>
    </source>
</evidence>
<name>A0A5B7HJZ1_PORTR</name>
<dbReference type="AlphaFoldDB" id="A0A5B7HJZ1"/>
<accession>A0A5B7HJZ1</accession>
<feature type="transmembrane region" description="Helical" evidence="1">
    <location>
        <begin position="34"/>
        <end position="57"/>
    </location>
</feature>
<organism evidence="2 3">
    <name type="scientific">Portunus trituberculatus</name>
    <name type="common">Swimming crab</name>
    <name type="synonym">Neptunus trituberculatus</name>
    <dbReference type="NCBI Taxonomy" id="210409"/>
    <lineage>
        <taxon>Eukaryota</taxon>
        <taxon>Metazoa</taxon>
        <taxon>Ecdysozoa</taxon>
        <taxon>Arthropoda</taxon>
        <taxon>Crustacea</taxon>
        <taxon>Multicrustacea</taxon>
        <taxon>Malacostraca</taxon>
        <taxon>Eumalacostraca</taxon>
        <taxon>Eucarida</taxon>
        <taxon>Decapoda</taxon>
        <taxon>Pleocyemata</taxon>
        <taxon>Brachyura</taxon>
        <taxon>Eubrachyura</taxon>
        <taxon>Portunoidea</taxon>
        <taxon>Portunidae</taxon>
        <taxon>Portuninae</taxon>
        <taxon>Portunus</taxon>
    </lineage>
</organism>
<comment type="caution">
    <text evidence="2">The sequence shown here is derived from an EMBL/GenBank/DDBJ whole genome shotgun (WGS) entry which is preliminary data.</text>
</comment>
<keyword evidence="3" id="KW-1185">Reference proteome</keyword>
<dbReference type="Proteomes" id="UP000324222">
    <property type="component" value="Unassembled WGS sequence"/>
</dbReference>
<protein>
    <submittedName>
        <fullName evidence="2">Uncharacterized protein</fullName>
    </submittedName>
</protein>
<gene>
    <name evidence="2" type="ORF">E2C01_063125</name>
</gene>
<keyword evidence="1" id="KW-0472">Membrane</keyword>
<sequence>MACTVVNKCNEFDSNCVTCKVLTWMQRGMNEAMLALAFACQSIIHLRSIFFILFSFLTALPLPNNY</sequence>
<keyword evidence="1" id="KW-1133">Transmembrane helix</keyword>
<dbReference type="EMBL" id="VSRR010028597">
    <property type="protein sequence ID" value="MPC68914.1"/>
    <property type="molecule type" value="Genomic_DNA"/>
</dbReference>
<keyword evidence="1" id="KW-0812">Transmembrane</keyword>
<evidence type="ECO:0000313" key="3">
    <source>
        <dbReference type="Proteomes" id="UP000324222"/>
    </source>
</evidence>
<proteinExistence type="predicted"/>
<evidence type="ECO:0000313" key="2">
    <source>
        <dbReference type="EMBL" id="MPC68914.1"/>
    </source>
</evidence>
<reference evidence="2 3" key="1">
    <citation type="submission" date="2019-05" db="EMBL/GenBank/DDBJ databases">
        <title>Another draft genome of Portunus trituberculatus and its Hox gene families provides insights of decapod evolution.</title>
        <authorList>
            <person name="Jeong J.-H."/>
            <person name="Song I."/>
            <person name="Kim S."/>
            <person name="Choi T."/>
            <person name="Kim D."/>
            <person name="Ryu S."/>
            <person name="Kim W."/>
        </authorList>
    </citation>
    <scope>NUCLEOTIDE SEQUENCE [LARGE SCALE GENOMIC DNA]</scope>
    <source>
        <tissue evidence="2">Muscle</tissue>
    </source>
</reference>